<proteinExistence type="predicted"/>
<dbReference type="EMBL" id="CAFBIY010000274">
    <property type="protein sequence ID" value="CAB4853523.1"/>
    <property type="molecule type" value="Genomic_DNA"/>
</dbReference>
<accession>A0A6J7CDS1</accession>
<organism evidence="1">
    <name type="scientific">freshwater metagenome</name>
    <dbReference type="NCBI Taxonomy" id="449393"/>
    <lineage>
        <taxon>unclassified sequences</taxon>
        <taxon>metagenomes</taxon>
        <taxon>ecological metagenomes</taxon>
    </lineage>
</organism>
<protein>
    <submittedName>
        <fullName evidence="1">Unannotated protein</fullName>
    </submittedName>
</protein>
<reference evidence="1" key="1">
    <citation type="submission" date="2020-05" db="EMBL/GenBank/DDBJ databases">
        <authorList>
            <person name="Chiriac C."/>
            <person name="Salcher M."/>
            <person name="Ghai R."/>
            <person name="Kavagutti S V."/>
        </authorList>
    </citation>
    <scope>NUCLEOTIDE SEQUENCE</scope>
</reference>
<gene>
    <name evidence="1" type="ORF">UFOPK3267_03055</name>
</gene>
<evidence type="ECO:0000313" key="1">
    <source>
        <dbReference type="EMBL" id="CAB4853523.1"/>
    </source>
</evidence>
<sequence length="50" mass="4962">MADDCEAQTGAAALAAASPVDAVEALEDTVEIAGRNAHAVIADFDLHPAG</sequence>
<dbReference type="AlphaFoldDB" id="A0A6J7CDS1"/>
<name>A0A6J7CDS1_9ZZZZ</name>